<evidence type="ECO:0000313" key="5">
    <source>
        <dbReference type="Proteomes" id="UP001549921"/>
    </source>
</evidence>
<dbReference type="Proteomes" id="UP001549921">
    <property type="component" value="Unassembled WGS sequence"/>
</dbReference>
<evidence type="ECO:0000313" key="3">
    <source>
        <dbReference type="EMBL" id="KAL0894334.1"/>
    </source>
</evidence>
<name>A0ABD0THE5_LOXSC</name>
<evidence type="ECO:0000313" key="2">
    <source>
        <dbReference type="EMBL" id="KAL0848745.1"/>
    </source>
</evidence>
<dbReference type="Proteomes" id="UP001549920">
    <property type="component" value="Unassembled WGS sequence"/>
</dbReference>
<evidence type="ECO:0000256" key="1">
    <source>
        <dbReference type="SAM" id="SignalP"/>
    </source>
</evidence>
<dbReference type="AlphaFoldDB" id="A0ABD0THE5"/>
<comment type="caution">
    <text evidence="2">The sequence shown here is derived from an EMBL/GenBank/DDBJ whole genome shotgun (WGS) entry which is preliminary data.</text>
</comment>
<evidence type="ECO:0000313" key="4">
    <source>
        <dbReference type="Proteomes" id="UP001549920"/>
    </source>
</evidence>
<keyword evidence="4" id="KW-1185">Reference proteome</keyword>
<protein>
    <submittedName>
        <fullName evidence="2">Uncharacterized protein</fullName>
    </submittedName>
</protein>
<dbReference type="EMBL" id="JBEDNZ010000004">
    <property type="protein sequence ID" value="KAL0848745.1"/>
    <property type="molecule type" value="Genomic_DNA"/>
</dbReference>
<feature type="chain" id="PRO_5044722982" evidence="1">
    <location>
        <begin position="20"/>
        <end position="140"/>
    </location>
</feature>
<sequence>MFAVGCSLVFLVLLSCTQAEKCTRASTGYTTPWVIRVEDKYFPDVNAEIELGLYARCSQVVGAVAEVCTDDGDYPDVWFNDPDHLEVHRHEPNGYALLTDTRGYCAYGWQSAHGALGAGPQGAALAKPTVTPIKKNKKTV</sequence>
<gene>
    <name evidence="3" type="ORF">ABMA27_012960</name>
    <name evidence="2" type="ORF">ABMA28_013180</name>
</gene>
<feature type="signal peptide" evidence="1">
    <location>
        <begin position="1"/>
        <end position="19"/>
    </location>
</feature>
<organism evidence="2 5">
    <name type="scientific">Loxostege sticticalis</name>
    <name type="common">Beet webworm moth</name>
    <dbReference type="NCBI Taxonomy" id="481309"/>
    <lineage>
        <taxon>Eukaryota</taxon>
        <taxon>Metazoa</taxon>
        <taxon>Ecdysozoa</taxon>
        <taxon>Arthropoda</taxon>
        <taxon>Hexapoda</taxon>
        <taxon>Insecta</taxon>
        <taxon>Pterygota</taxon>
        <taxon>Neoptera</taxon>
        <taxon>Endopterygota</taxon>
        <taxon>Lepidoptera</taxon>
        <taxon>Glossata</taxon>
        <taxon>Ditrysia</taxon>
        <taxon>Pyraloidea</taxon>
        <taxon>Crambidae</taxon>
        <taxon>Pyraustinae</taxon>
        <taxon>Loxostege</taxon>
    </lineage>
</organism>
<dbReference type="EMBL" id="JBEUOH010000004">
    <property type="protein sequence ID" value="KAL0894334.1"/>
    <property type="molecule type" value="Genomic_DNA"/>
</dbReference>
<keyword evidence="1" id="KW-0732">Signal</keyword>
<proteinExistence type="predicted"/>
<accession>A0ABD0THE5</accession>
<reference evidence="4 5" key="1">
    <citation type="submission" date="2024-06" db="EMBL/GenBank/DDBJ databases">
        <title>A chromosome-level genome assembly of beet webworm, Loxostege sticticalis.</title>
        <authorList>
            <person name="Zhang Y."/>
        </authorList>
    </citation>
    <scope>NUCLEOTIDE SEQUENCE [LARGE SCALE GENOMIC DNA]</scope>
    <source>
        <strain evidence="3">AQ026</strain>
        <strain evidence="2">AQ028</strain>
        <tissue evidence="2">Male pupae</tissue>
        <tissue evidence="3">Whole body</tissue>
    </source>
</reference>